<protein>
    <submittedName>
        <fullName evidence="1">Uncharacterized protein</fullName>
    </submittedName>
</protein>
<dbReference type="Proteomes" id="UP001159363">
    <property type="component" value="Chromosome 4"/>
</dbReference>
<name>A0ABQ9HGJ0_9NEOP</name>
<gene>
    <name evidence="1" type="ORF">PR048_015286</name>
</gene>
<comment type="caution">
    <text evidence="1">The sequence shown here is derived from an EMBL/GenBank/DDBJ whole genome shotgun (WGS) entry which is preliminary data.</text>
</comment>
<reference evidence="1 2" key="1">
    <citation type="submission" date="2023-02" db="EMBL/GenBank/DDBJ databases">
        <title>LHISI_Scaffold_Assembly.</title>
        <authorList>
            <person name="Stuart O.P."/>
            <person name="Cleave R."/>
            <person name="Magrath M.J.L."/>
            <person name="Mikheyev A.S."/>
        </authorList>
    </citation>
    <scope>NUCLEOTIDE SEQUENCE [LARGE SCALE GENOMIC DNA]</scope>
    <source>
        <strain evidence="1">Daus_M_001</strain>
        <tissue evidence="1">Leg muscle</tissue>
    </source>
</reference>
<evidence type="ECO:0000313" key="2">
    <source>
        <dbReference type="Proteomes" id="UP001159363"/>
    </source>
</evidence>
<organism evidence="1 2">
    <name type="scientific">Dryococelus australis</name>
    <dbReference type="NCBI Taxonomy" id="614101"/>
    <lineage>
        <taxon>Eukaryota</taxon>
        <taxon>Metazoa</taxon>
        <taxon>Ecdysozoa</taxon>
        <taxon>Arthropoda</taxon>
        <taxon>Hexapoda</taxon>
        <taxon>Insecta</taxon>
        <taxon>Pterygota</taxon>
        <taxon>Neoptera</taxon>
        <taxon>Polyneoptera</taxon>
        <taxon>Phasmatodea</taxon>
        <taxon>Verophasmatodea</taxon>
        <taxon>Anareolatae</taxon>
        <taxon>Phasmatidae</taxon>
        <taxon>Eurycanthinae</taxon>
        <taxon>Dryococelus</taxon>
    </lineage>
</organism>
<keyword evidence="2" id="KW-1185">Reference proteome</keyword>
<dbReference type="EMBL" id="JARBHB010000005">
    <property type="protein sequence ID" value="KAJ8883443.1"/>
    <property type="molecule type" value="Genomic_DNA"/>
</dbReference>
<sequence>MDVQQWETGHFSSGHATLPIGQTTRLPSRRIGFDSRYLDFRMWESCGTMALVGVWGFSRSPRSYIPVLLHTHFTSHLSALKTSIKSRTRRPSALVRRNTLARLQRRCKKIKRSRKPTDATLTEACVRLRAAKLRRNNAVSPQLYVPSEYCMLHIAQANGIGALIGEFAYYLKLLRGMYVERTEERRVIYPAVSMVTTDSHR</sequence>
<proteinExistence type="predicted"/>
<accession>A0ABQ9HGJ0</accession>
<evidence type="ECO:0000313" key="1">
    <source>
        <dbReference type="EMBL" id="KAJ8883443.1"/>
    </source>
</evidence>